<comment type="caution">
    <text evidence="4">The sequence shown here is derived from an EMBL/GenBank/DDBJ whole genome shotgun (WGS) entry which is preliminary data.</text>
</comment>
<dbReference type="EMBL" id="BONY01000008">
    <property type="protein sequence ID" value="GIH03500.1"/>
    <property type="molecule type" value="Genomic_DNA"/>
</dbReference>
<dbReference type="Gene3D" id="3.90.1170.50">
    <property type="entry name" value="Aldehyde oxidase/xanthine dehydrogenase, a/b hammerhead"/>
    <property type="match status" value="1"/>
</dbReference>
<feature type="domain" description="Aldehyde oxidase/xanthine dehydrogenase a/b hammerhead" evidence="3">
    <location>
        <begin position="238"/>
        <end position="318"/>
    </location>
</feature>
<dbReference type="RefSeq" id="WP_203907416.1">
    <property type="nucleotide sequence ID" value="NZ_BONY01000008.1"/>
</dbReference>
<dbReference type="Proteomes" id="UP000612899">
    <property type="component" value="Unassembled WGS sequence"/>
</dbReference>
<gene>
    <name evidence="4" type="ORF">Rhe02_15670</name>
</gene>
<feature type="compositionally biased region" description="Low complexity" evidence="1">
    <location>
        <begin position="1"/>
        <end position="17"/>
    </location>
</feature>
<evidence type="ECO:0000259" key="3">
    <source>
        <dbReference type="SMART" id="SM01008"/>
    </source>
</evidence>
<dbReference type="Gene3D" id="3.30.365.10">
    <property type="entry name" value="Aldehyde oxidase/xanthine dehydrogenase, molybdopterin binding domain"/>
    <property type="match status" value="4"/>
</dbReference>
<accession>A0A8J3Q5C2</accession>
<dbReference type="AlphaFoldDB" id="A0A8J3Q5C2"/>
<keyword evidence="2" id="KW-0472">Membrane</keyword>
<keyword evidence="2" id="KW-0812">Transmembrane</keyword>
<sequence length="742" mass="77935">MTDTTDTTGAARTADTTQPAETPRRWRVTRRRLLIGAGATIGSLVVAAPAVIEYGRPFLAEWMLGRGPGSAEIPESALIWFELTGQGITLHVPKIEMGQGVHTALAQAAAEELRVTPGQLAVVQADTQRGFAASAMFTFGSSSVANLYLPIREAAATVREMLAAQAALTLGVAAQALTAADGVFAVTGTGRRLAYTEVIANHRGPWQEPDEKPVLRQAHEFTSIGHSAARVDFRAKVLGEATYGYDARLPGMAYGAFAVPPRFGATLLTAEPGDARGMPGVQQVVIDVAAGFAGVVADTRTRAWAAVRALKLSWSEGSHVDNAAIEAQITAGDGVVLRRKGWIGSALGEGRVVEAEYRTPLAAHAHLEPLAALAHLPAGAEGKVEVWVPTQSPESVVEDLRAAFGEKREVVVHVTQLGGSFGRKGGQHVAVEAARLSAATGKPVHIGWTRETDMRQAFYRPPTHTKLRGAVGTDGRIRGVEQHSAAGDIIWAVAGLPEGVRRVLGFDPGGLLGLFLPYDLPAYRLVNRRERLPVPTGPWRGLGLLPNTFALESFIDELAEAAGADPLQLRLAHLNDEPEARRLAAVLSAAAQMARWDEPLPAGRGRGIACSGDVGTIVAMVAQVDLSGGRLRVTGVDVAVDCGLVVNPAGATLQAQGSVVMGLGSALREELQIRDGQVVSDNFDTYPLLGMADTPPVRVSFVGGGEVPHGMGEPVVGPVPAAVANAIRAAGGPRLRTLPLRL</sequence>
<dbReference type="InterPro" id="IPR052516">
    <property type="entry name" value="N-heterocyclic_Hydroxylase"/>
</dbReference>
<reference evidence="4" key="1">
    <citation type="submission" date="2021-01" db="EMBL/GenBank/DDBJ databases">
        <title>Whole genome shotgun sequence of Rhizocola hellebori NBRC 109834.</title>
        <authorList>
            <person name="Komaki H."/>
            <person name="Tamura T."/>
        </authorList>
    </citation>
    <scope>NUCLEOTIDE SEQUENCE</scope>
    <source>
        <strain evidence="4">NBRC 109834</strain>
    </source>
</reference>
<dbReference type="InterPro" id="IPR000674">
    <property type="entry name" value="Ald_Oxase/Xan_DH_a/b"/>
</dbReference>
<dbReference type="PIRSF" id="PIRSF036389">
    <property type="entry name" value="IOR_B"/>
    <property type="match status" value="1"/>
</dbReference>
<dbReference type="InterPro" id="IPR012368">
    <property type="entry name" value="OxRdtase_Mopterin-bd_su_IorB"/>
</dbReference>
<dbReference type="InterPro" id="IPR046867">
    <property type="entry name" value="AldOxase/xan_DH_MoCoBD2"/>
</dbReference>
<dbReference type="GO" id="GO:0016491">
    <property type="term" value="F:oxidoreductase activity"/>
    <property type="evidence" value="ECO:0007669"/>
    <property type="project" value="InterPro"/>
</dbReference>
<keyword evidence="5" id="KW-1185">Reference proteome</keyword>
<name>A0A8J3Q5C2_9ACTN</name>
<evidence type="ECO:0000313" key="5">
    <source>
        <dbReference type="Proteomes" id="UP000612899"/>
    </source>
</evidence>
<evidence type="ECO:0000256" key="1">
    <source>
        <dbReference type="SAM" id="MobiDB-lite"/>
    </source>
</evidence>
<dbReference type="InterPro" id="IPR008274">
    <property type="entry name" value="AldOxase/xan_DH_MoCoBD1"/>
</dbReference>
<feature type="transmembrane region" description="Helical" evidence="2">
    <location>
        <begin position="33"/>
        <end position="52"/>
    </location>
</feature>
<dbReference type="PANTHER" id="PTHR47495:SF2">
    <property type="entry name" value="ALDEHYDE DEHYDROGENASE"/>
    <property type="match status" value="1"/>
</dbReference>
<dbReference type="Pfam" id="PF20256">
    <property type="entry name" value="MoCoBD_2"/>
    <property type="match status" value="2"/>
</dbReference>
<dbReference type="InterPro" id="IPR006311">
    <property type="entry name" value="TAT_signal"/>
</dbReference>
<evidence type="ECO:0000313" key="4">
    <source>
        <dbReference type="EMBL" id="GIH03500.1"/>
    </source>
</evidence>
<dbReference type="Pfam" id="PF02738">
    <property type="entry name" value="MoCoBD_1"/>
    <property type="match status" value="1"/>
</dbReference>
<keyword evidence="2" id="KW-1133">Transmembrane helix</keyword>
<dbReference type="SUPFAM" id="SSF56003">
    <property type="entry name" value="Molybdenum cofactor-binding domain"/>
    <property type="match status" value="2"/>
</dbReference>
<dbReference type="InterPro" id="IPR037165">
    <property type="entry name" value="AldOxase/xan_DH_Mopterin-bd_sf"/>
</dbReference>
<feature type="region of interest" description="Disordered" evidence="1">
    <location>
        <begin position="1"/>
        <end position="25"/>
    </location>
</feature>
<organism evidence="4 5">
    <name type="scientific">Rhizocola hellebori</name>
    <dbReference type="NCBI Taxonomy" id="1392758"/>
    <lineage>
        <taxon>Bacteria</taxon>
        <taxon>Bacillati</taxon>
        <taxon>Actinomycetota</taxon>
        <taxon>Actinomycetes</taxon>
        <taxon>Micromonosporales</taxon>
        <taxon>Micromonosporaceae</taxon>
        <taxon>Rhizocola</taxon>
    </lineage>
</organism>
<dbReference type="PANTHER" id="PTHR47495">
    <property type="entry name" value="ALDEHYDE DEHYDROGENASE"/>
    <property type="match status" value="1"/>
</dbReference>
<proteinExistence type="predicted"/>
<protein>
    <submittedName>
        <fullName evidence="4">Aldehyde oxidase</fullName>
    </submittedName>
</protein>
<dbReference type="PROSITE" id="PS51318">
    <property type="entry name" value="TAT"/>
    <property type="match status" value="1"/>
</dbReference>
<dbReference type="SMART" id="SM01008">
    <property type="entry name" value="Ald_Xan_dh_C"/>
    <property type="match status" value="1"/>
</dbReference>
<evidence type="ECO:0000256" key="2">
    <source>
        <dbReference type="SAM" id="Phobius"/>
    </source>
</evidence>